<dbReference type="AlphaFoldDB" id="A0A8T0IC53"/>
<gene>
    <name evidence="2" type="ORF">KC19_4G182900</name>
</gene>
<evidence type="ECO:0000313" key="3">
    <source>
        <dbReference type="Proteomes" id="UP000822688"/>
    </source>
</evidence>
<accession>A0A8T0IC53</accession>
<dbReference type="EMBL" id="CM026424">
    <property type="protein sequence ID" value="KAG0580565.1"/>
    <property type="molecule type" value="Genomic_DNA"/>
</dbReference>
<protein>
    <submittedName>
        <fullName evidence="2">Uncharacterized protein</fullName>
    </submittedName>
</protein>
<sequence>MARNKGSRNARTVPSSKNTTTCTAPLTQLSKPPQPHHNKNRPSALPLRTLQAHSKPVHRSIPLLYSELLISEPAISDCAAVITSRHGAHITPPRILSTTGEKRNNIYL</sequence>
<name>A0A8T0IC53_CERPU</name>
<proteinExistence type="predicted"/>
<keyword evidence="3" id="KW-1185">Reference proteome</keyword>
<reference evidence="2" key="1">
    <citation type="submission" date="2020-06" db="EMBL/GenBank/DDBJ databases">
        <title>WGS assembly of Ceratodon purpureus strain R40.</title>
        <authorList>
            <person name="Carey S.B."/>
            <person name="Jenkins J."/>
            <person name="Shu S."/>
            <person name="Lovell J.T."/>
            <person name="Sreedasyam A."/>
            <person name="Maumus F."/>
            <person name="Tiley G.P."/>
            <person name="Fernandez-Pozo N."/>
            <person name="Barry K."/>
            <person name="Chen C."/>
            <person name="Wang M."/>
            <person name="Lipzen A."/>
            <person name="Daum C."/>
            <person name="Saski C.A."/>
            <person name="Payton A.C."/>
            <person name="Mcbreen J.C."/>
            <person name="Conrad R.E."/>
            <person name="Kollar L.M."/>
            <person name="Olsson S."/>
            <person name="Huttunen S."/>
            <person name="Landis J.B."/>
            <person name="Wickett N.J."/>
            <person name="Johnson M.G."/>
            <person name="Rensing S.A."/>
            <person name="Grimwood J."/>
            <person name="Schmutz J."/>
            <person name="Mcdaniel S.F."/>
        </authorList>
    </citation>
    <scope>NUCLEOTIDE SEQUENCE</scope>
    <source>
        <strain evidence="2">R40</strain>
    </source>
</reference>
<feature type="region of interest" description="Disordered" evidence="1">
    <location>
        <begin position="1"/>
        <end position="45"/>
    </location>
</feature>
<organism evidence="2 3">
    <name type="scientific">Ceratodon purpureus</name>
    <name type="common">Fire moss</name>
    <name type="synonym">Dicranum purpureum</name>
    <dbReference type="NCBI Taxonomy" id="3225"/>
    <lineage>
        <taxon>Eukaryota</taxon>
        <taxon>Viridiplantae</taxon>
        <taxon>Streptophyta</taxon>
        <taxon>Embryophyta</taxon>
        <taxon>Bryophyta</taxon>
        <taxon>Bryophytina</taxon>
        <taxon>Bryopsida</taxon>
        <taxon>Dicranidae</taxon>
        <taxon>Pseudoditrichales</taxon>
        <taxon>Ditrichaceae</taxon>
        <taxon>Ceratodon</taxon>
    </lineage>
</organism>
<comment type="caution">
    <text evidence="2">The sequence shown here is derived from an EMBL/GenBank/DDBJ whole genome shotgun (WGS) entry which is preliminary data.</text>
</comment>
<evidence type="ECO:0000256" key="1">
    <source>
        <dbReference type="SAM" id="MobiDB-lite"/>
    </source>
</evidence>
<evidence type="ECO:0000313" key="2">
    <source>
        <dbReference type="EMBL" id="KAG0580565.1"/>
    </source>
</evidence>
<feature type="compositionally biased region" description="Polar residues" evidence="1">
    <location>
        <begin position="9"/>
        <end position="31"/>
    </location>
</feature>
<dbReference type="Proteomes" id="UP000822688">
    <property type="component" value="Chromosome 4"/>
</dbReference>